<evidence type="ECO:0000256" key="1">
    <source>
        <dbReference type="ARBA" id="ARBA00022491"/>
    </source>
</evidence>
<keyword evidence="3" id="KW-0808">Transferase</keyword>
<sequence length="168" mass="18716">MPVTIEPLGPHHERRAFTCGQPALDIWFRERAGQDEKRNLARVFVATDDQGIAGFYSLSTYTLSLSDLPTDLARKLPRYEALPAALVGRLARAERVRRQGVGELLIADALRRTLSAAQSVAVYAILVDSKDERGSAFYKRFGFQPFPSRPSRLFLLAETAAKALRRLG</sequence>
<organism evidence="7 8">
    <name type="scientific">Propylenella binzhouense</name>
    <dbReference type="NCBI Taxonomy" id="2555902"/>
    <lineage>
        <taxon>Bacteria</taxon>
        <taxon>Pseudomonadati</taxon>
        <taxon>Pseudomonadota</taxon>
        <taxon>Alphaproteobacteria</taxon>
        <taxon>Hyphomicrobiales</taxon>
        <taxon>Propylenellaceae</taxon>
        <taxon>Propylenella</taxon>
    </lineage>
</organism>
<evidence type="ECO:0000313" key="7">
    <source>
        <dbReference type="EMBL" id="MYZ47871.1"/>
    </source>
</evidence>
<proteinExistence type="predicted"/>
<comment type="catalytic activity">
    <reaction evidence="5">
        <text>glycyl-tRNA(Gly) + acetyl-CoA = N-acetylglycyl-tRNA(Gly) + CoA + H(+)</text>
        <dbReference type="Rhea" id="RHEA:81867"/>
        <dbReference type="Rhea" id="RHEA-COMP:9683"/>
        <dbReference type="Rhea" id="RHEA-COMP:19766"/>
        <dbReference type="ChEBI" id="CHEBI:15378"/>
        <dbReference type="ChEBI" id="CHEBI:57287"/>
        <dbReference type="ChEBI" id="CHEBI:57288"/>
        <dbReference type="ChEBI" id="CHEBI:78522"/>
        <dbReference type="ChEBI" id="CHEBI:232036"/>
    </reaction>
</comment>
<feature type="domain" description="N-acetyltransferase" evidence="6">
    <location>
        <begin position="3"/>
        <end position="161"/>
    </location>
</feature>
<dbReference type="Proteomes" id="UP000773614">
    <property type="component" value="Unassembled WGS sequence"/>
</dbReference>
<evidence type="ECO:0000256" key="2">
    <source>
        <dbReference type="ARBA" id="ARBA00022649"/>
    </source>
</evidence>
<dbReference type="EMBL" id="SPKJ01000023">
    <property type="protein sequence ID" value="MYZ47871.1"/>
    <property type="molecule type" value="Genomic_DNA"/>
</dbReference>
<keyword evidence="2" id="KW-1277">Toxin-antitoxin system</keyword>
<keyword evidence="1" id="KW-0678">Repressor</keyword>
<comment type="caution">
    <text evidence="7">The sequence shown here is derived from an EMBL/GenBank/DDBJ whole genome shotgun (WGS) entry which is preliminary data.</text>
</comment>
<name>A0A964WTE1_9HYPH</name>
<dbReference type="Pfam" id="PF13508">
    <property type="entry name" value="Acetyltransf_7"/>
    <property type="match status" value="1"/>
</dbReference>
<dbReference type="OrthoDB" id="9793394at2"/>
<dbReference type="PROSITE" id="PS51186">
    <property type="entry name" value="GNAT"/>
    <property type="match status" value="1"/>
</dbReference>
<keyword evidence="8" id="KW-1185">Reference proteome</keyword>
<dbReference type="InterPro" id="IPR000182">
    <property type="entry name" value="GNAT_dom"/>
</dbReference>
<accession>A0A964WTE1</accession>
<dbReference type="SUPFAM" id="SSF55729">
    <property type="entry name" value="Acyl-CoA N-acyltransferases (Nat)"/>
    <property type="match status" value="1"/>
</dbReference>
<dbReference type="Gene3D" id="3.40.630.30">
    <property type="match status" value="1"/>
</dbReference>
<dbReference type="GO" id="GO:0016747">
    <property type="term" value="F:acyltransferase activity, transferring groups other than amino-acyl groups"/>
    <property type="evidence" value="ECO:0007669"/>
    <property type="project" value="InterPro"/>
</dbReference>
<evidence type="ECO:0000256" key="3">
    <source>
        <dbReference type="ARBA" id="ARBA00022679"/>
    </source>
</evidence>
<evidence type="ECO:0000259" key="6">
    <source>
        <dbReference type="PROSITE" id="PS51186"/>
    </source>
</evidence>
<gene>
    <name evidence="7" type="ORF">E4O86_09125</name>
</gene>
<dbReference type="AlphaFoldDB" id="A0A964WTE1"/>
<protein>
    <submittedName>
        <fullName evidence="7">N-acetyltransferase</fullName>
    </submittedName>
</protein>
<evidence type="ECO:0000256" key="5">
    <source>
        <dbReference type="ARBA" id="ARBA00049880"/>
    </source>
</evidence>
<dbReference type="PANTHER" id="PTHR36449">
    <property type="entry name" value="ACETYLTRANSFERASE-RELATED"/>
    <property type="match status" value="1"/>
</dbReference>
<dbReference type="InterPro" id="IPR016181">
    <property type="entry name" value="Acyl_CoA_acyltransferase"/>
</dbReference>
<reference evidence="7" key="1">
    <citation type="submission" date="2019-03" db="EMBL/GenBank/DDBJ databases">
        <title>Afifella sp. nov., isolated from activated sludge.</title>
        <authorList>
            <person name="Li Q."/>
            <person name="Liu Y."/>
        </authorList>
    </citation>
    <scope>NUCLEOTIDE SEQUENCE</scope>
    <source>
        <strain evidence="7">L72</strain>
    </source>
</reference>
<dbReference type="PANTHER" id="PTHR36449:SF1">
    <property type="entry name" value="ACETYLTRANSFERASE"/>
    <property type="match status" value="1"/>
</dbReference>
<keyword evidence="4" id="KW-0012">Acyltransferase</keyword>
<evidence type="ECO:0000256" key="4">
    <source>
        <dbReference type="ARBA" id="ARBA00023315"/>
    </source>
</evidence>
<evidence type="ECO:0000313" key="8">
    <source>
        <dbReference type="Proteomes" id="UP000773614"/>
    </source>
</evidence>